<evidence type="ECO:0000256" key="4">
    <source>
        <dbReference type="PROSITE-ProRule" id="PRU01248"/>
    </source>
</evidence>
<dbReference type="PROSITE" id="PS51900">
    <property type="entry name" value="CB"/>
    <property type="match status" value="1"/>
</dbReference>
<keyword evidence="3" id="KW-0233">DNA recombination</keyword>
<dbReference type="RefSeq" id="WP_207274744.1">
    <property type="nucleotide sequence ID" value="NZ_JAFMPK010000027.1"/>
</dbReference>
<dbReference type="InterPro" id="IPR050090">
    <property type="entry name" value="Tyrosine_recombinase_XerCD"/>
</dbReference>
<dbReference type="Gene3D" id="1.10.443.10">
    <property type="entry name" value="Intergrase catalytic core"/>
    <property type="match status" value="1"/>
</dbReference>
<dbReference type="InterPro" id="IPR013762">
    <property type="entry name" value="Integrase-like_cat_sf"/>
</dbReference>
<dbReference type="EMBL" id="JAFMPK010000027">
    <property type="protein sequence ID" value="MBO0608816.1"/>
    <property type="molecule type" value="Genomic_DNA"/>
</dbReference>
<name>A0ABS3I739_9MICO</name>
<organism evidence="7 8">
    <name type="scientific">Myceligenerans salitolerans</name>
    <dbReference type="NCBI Taxonomy" id="1230528"/>
    <lineage>
        <taxon>Bacteria</taxon>
        <taxon>Bacillati</taxon>
        <taxon>Actinomycetota</taxon>
        <taxon>Actinomycetes</taxon>
        <taxon>Micrococcales</taxon>
        <taxon>Promicromonosporaceae</taxon>
        <taxon>Myceligenerans</taxon>
    </lineage>
</organism>
<proteinExistence type="inferred from homology"/>
<dbReference type="PANTHER" id="PTHR30349">
    <property type="entry name" value="PHAGE INTEGRASE-RELATED"/>
    <property type="match status" value="1"/>
</dbReference>
<dbReference type="Gene3D" id="1.10.150.130">
    <property type="match status" value="1"/>
</dbReference>
<evidence type="ECO:0000259" key="5">
    <source>
        <dbReference type="PROSITE" id="PS51898"/>
    </source>
</evidence>
<sequence>MGSVEKRTRKLANGRTKTFYVARWREPSGRQATKSFPKKGLAEDHVTEMESDVLRGDYVSPTAGEVTFKEYAEAWLGAQTFNPTTRRQVGSYFKVHAYPALGHRALNAVKPFMIQAFIRGMSVADDTKALILVQVSAVFSAAVDDELIRKNPCKAKSVTKPRSQQKKIVPWAPEQVFAVRDALPDRYKILVTLGVGLGLRRGEIFGLAVEDFDFKRKVVSVRRQVKLLGVRVFALPKNEKTREVPLPAEVAREVKAHMAKYPPVAVTLPWKDVDGDPVTARLILTNSRHNAMIGSVVTRDLWPPALTAVKIRPGRENGCHMLRHVYASTLLHHGESIKALSEYLGHSSAGFTLRVYTHLMPGSAERTRRAVDEMFRVTRVERVPDEDANDQVTAA</sequence>
<dbReference type="InterPro" id="IPR044068">
    <property type="entry name" value="CB"/>
</dbReference>
<evidence type="ECO:0000256" key="2">
    <source>
        <dbReference type="ARBA" id="ARBA00023125"/>
    </source>
</evidence>
<evidence type="ECO:0000259" key="6">
    <source>
        <dbReference type="PROSITE" id="PS51900"/>
    </source>
</evidence>
<dbReference type="Proteomes" id="UP000664617">
    <property type="component" value="Unassembled WGS sequence"/>
</dbReference>
<evidence type="ECO:0000256" key="3">
    <source>
        <dbReference type="ARBA" id="ARBA00023172"/>
    </source>
</evidence>
<dbReference type="InterPro" id="IPR053876">
    <property type="entry name" value="Phage_int_M"/>
</dbReference>
<dbReference type="PROSITE" id="PS51898">
    <property type="entry name" value="TYR_RECOMBINASE"/>
    <property type="match status" value="1"/>
</dbReference>
<evidence type="ECO:0000313" key="8">
    <source>
        <dbReference type="Proteomes" id="UP000664617"/>
    </source>
</evidence>
<feature type="domain" description="Tyr recombinase" evidence="5">
    <location>
        <begin position="166"/>
        <end position="372"/>
    </location>
</feature>
<comment type="similarity">
    <text evidence="1">Belongs to the 'phage' integrase family.</text>
</comment>
<dbReference type="InterPro" id="IPR011010">
    <property type="entry name" value="DNA_brk_join_enz"/>
</dbReference>
<dbReference type="Pfam" id="PF00589">
    <property type="entry name" value="Phage_integrase"/>
    <property type="match status" value="1"/>
</dbReference>
<dbReference type="SUPFAM" id="SSF56349">
    <property type="entry name" value="DNA breaking-rejoining enzymes"/>
    <property type="match status" value="1"/>
</dbReference>
<gene>
    <name evidence="7" type="ORF">J0911_07195</name>
</gene>
<accession>A0ABS3I739</accession>
<protein>
    <submittedName>
        <fullName evidence="7">Site-specific integrase</fullName>
    </submittedName>
</protein>
<keyword evidence="8" id="KW-1185">Reference proteome</keyword>
<comment type="caution">
    <text evidence="7">The sequence shown here is derived from an EMBL/GenBank/DDBJ whole genome shotgun (WGS) entry which is preliminary data.</text>
</comment>
<evidence type="ECO:0000256" key="1">
    <source>
        <dbReference type="ARBA" id="ARBA00008857"/>
    </source>
</evidence>
<evidence type="ECO:0000313" key="7">
    <source>
        <dbReference type="EMBL" id="MBO0608816.1"/>
    </source>
</evidence>
<feature type="domain" description="Core-binding (CB)" evidence="6">
    <location>
        <begin position="66"/>
        <end position="143"/>
    </location>
</feature>
<dbReference type="InterPro" id="IPR010998">
    <property type="entry name" value="Integrase_recombinase_N"/>
</dbReference>
<reference evidence="8" key="1">
    <citation type="submission" date="2023-07" db="EMBL/GenBank/DDBJ databases">
        <title>Myceligenerans salitolerans sp. nov., a halotolerant actinomycete isolated from a salt lake in Xinjiang, China.</title>
        <authorList>
            <person name="Guan T."/>
        </authorList>
    </citation>
    <scope>NUCLEOTIDE SEQUENCE [LARGE SCALE GENOMIC DNA]</scope>
    <source>
        <strain evidence="8">XHU 5031</strain>
    </source>
</reference>
<dbReference type="InterPro" id="IPR002104">
    <property type="entry name" value="Integrase_catalytic"/>
</dbReference>
<dbReference type="Pfam" id="PF22022">
    <property type="entry name" value="Phage_int_M"/>
    <property type="match status" value="1"/>
</dbReference>
<dbReference type="PANTHER" id="PTHR30349:SF64">
    <property type="entry name" value="PROPHAGE INTEGRASE INTD-RELATED"/>
    <property type="match status" value="1"/>
</dbReference>
<dbReference type="CDD" id="cd01189">
    <property type="entry name" value="INT_ICEBs1_C_like"/>
    <property type="match status" value="1"/>
</dbReference>
<keyword evidence="2 4" id="KW-0238">DNA-binding</keyword>